<dbReference type="GO" id="GO:0000287">
    <property type="term" value="F:magnesium ion binding"/>
    <property type="evidence" value="ECO:0007669"/>
    <property type="project" value="InterPro"/>
</dbReference>
<sequence>MSQRPAAPPIRIEADYLLETASDPGRVAETMAGEQSSGTFVPVPGETPELKARSAARVERLEVLDEAVAGPSLPTTAAVDPARLRRAHVTLSWPIENLGPSLPNLLATVAGNLFELRPITGLRLLDIRLPQAFAEAYPGPRFGIGGTRRLAGIEGRPIIGTIIKPSVGFGPEETAALVRTLCEGGIDFIKDDELQADGPHCPFDDRARAVMRVVNDHAERTGRKVMVAFNLTGEIDQMRRRHDLVRDLGGTCVMASLNSVGLVGMIELARMSELPIHAHRNGWGYLARHPLLGWSYVAWQKIWRLAGADHMHVNGLDNKFSEDDDSVVASARTCLTPLFPDKPCLAMPVFSSGQTVRQAPGTFAALGSTDLIVTAGGGIVAHPGGPGEGVAALRQAWEAAVAGIPLPDHARTHPALAQALEGAA</sequence>
<keyword evidence="3" id="KW-0460">Magnesium</keyword>
<dbReference type="EMBL" id="CP028844">
    <property type="protein sequence ID" value="AWB25371.1"/>
    <property type="molecule type" value="Genomic_DNA"/>
</dbReference>
<dbReference type="Pfam" id="PF00016">
    <property type="entry name" value="RuBisCO_large"/>
    <property type="match status" value="1"/>
</dbReference>
<protein>
    <submittedName>
        <fullName evidence="7">Ribulose 1,5-bisphosphate carboxylase</fullName>
    </submittedName>
</protein>
<name>A0A2R4WV11_9HYPH</name>
<dbReference type="OrthoDB" id="9764279at2"/>
<keyword evidence="8" id="KW-1185">Reference proteome</keyword>
<dbReference type="InterPro" id="IPR000685">
    <property type="entry name" value="RuBisCO_lsu_C"/>
</dbReference>
<evidence type="ECO:0000259" key="6">
    <source>
        <dbReference type="Pfam" id="PF02788"/>
    </source>
</evidence>
<dbReference type="AlphaFoldDB" id="A0A2R4WV11"/>
<feature type="domain" description="Ribulose bisphosphate carboxylase large subunit ferrodoxin-like N-terminal" evidence="6">
    <location>
        <begin position="24"/>
        <end position="133"/>
    </location>
</feature>
<dbReference type="InterPro" id="IPR036376">
    <property type="entry name" value="RuBisCO_lsu_C_sf"/>
</dbReference>
<dbReference type="SUPFAM" id="SSF54966">
    <property type="entry name" value="RuBisCO, large subunit, small (N-terminal) domain"/>
    <property type="match status" value="1"/>
</dbReference>
<evidence type="ECO:0000256" key="4">
    <source>
        <dbReference type="RuleBase" id="RU003834"/>
    </source>
</evidence>
<dbReference type="KEGG" id="mee:DA075_31215"/>
<evidence type="ECO:0000256" key="3">
    <source>
        <dbReference type="ARBA" id="ARBA00022842"/>
    </source>
</evidence>
<dbReference type="PANTHER" id="PTHR42704">
    <property type="entry name" value="RIBULOSE BISPHOSPHATE CARBOXYLASE"/>
    <property type="match status" value="1"/>
</dbReference>
<dbReference type="Gene3D" id="3.20.20.110">
    <property type="entry name" value="Ribulose bisphosphate carboxylase, large subunit, C-terminal domain"/>
    <property type="match status" value="1"/>
</dbReference>
<dbReference type="PROSITE" id="PS00157">
    <property type="entry name" value="RUBISCO_LARGE"/>
    <property type="match status" value="1"/>
</dbReference>
<gene>
    <name evidence="7" type="ORF">DA075_31215</name>
</gene>
<keyword evidence="2" id="KW-0479">Metal-binding</keyword>
<evidence type="ECO:0000256" key="2">
    <source>
        <dbReference type="ARBA" id="ARBA00022723"/>
    </source>
</evidence>
<dbReference type="InterPro" id="IPR017443">
    <property type="entry name" value="RuBisCO_lsu_fd_N"/>
</dbReference>
<dbReference type="RefSeq" id="WP_099957039.1">
    <property type="nucleotide sequence ID" value="NZ_CP028844.1"/>
</dbReference>
<dbReference type="Pfam" id="PF02788">
    <property type="entry name" value="RuBisCO_large_N"/>
    <property type="match status" value="1"/>
</dbReference>
<reference evidence="7 8" key="1">
    <citation type="submission" date="2018-04" db="EMBL/GenBank/DDBJ databases">
        <title>Methylobacterium sp. PR1016A genome.</title>
        <authorList>
            <person name="Park W."/>
        </authorList>
    </citation>
    <scope>NUCLEOTIDE SEQUENCE [LARGE SCALE GENOMIC DNA]</scope>
    <source>
        <strain evidence="7 8">PR1016A</strain>
    </source>
</reference>
<dbReference type="GO" id="GO:0015977">
    <property type="term" value="P:carbon fixation"/>
    <property type="evidence" value="ECO:0007669"/>
    <property type="project" value="InterPro"/>
</dbReference>
<dbReference type="GO" id="GO:0016984">
    <property type="term" value="F:ribulose-bisphosphate carboxylase activity"/>
    <property type="evidence" value="ECO:0007669"/>
    <property type="project" value="InterPro"/>
</dbReference>
<evidence type="ECO:0000256" key="1">
    <source>
        <dbReference type="ARBA" id="ARBA00001946"/>
    </source>
</evidence>
<dbReference type="InterPro" id="IPR033966">
    <property type="entry name" value="RuBisCO"/>
</dbReference>
<dbReference type="Proteomes" id="UP000244755">
    <property type="component" value="Chromosome 2"/>
</dbReference>
<dbReference type="InterPro" id="IPR020878">
    <property type="entry name" value="RuBisCo_large_chain_AS"/>
</dbReference>
<dbReference type="SFLD" id="SFLDS00014">
    <property type="entry name" value="RuBisCO"/>
    <property type="match status" value="1"/>
</dbReference>
<accession>A0A2R4WV11</accession>
<evidence type="ECO:0000313" key="8">
    <source>
        <dbReference type="Proteomes" id="UP000244755"/>
    </source>
</evidence>
<dbReference type="PANTHER" id="PTHR42704:SF17">
    <property type="entry name" value="RIBULOSE BISPHOSPHATE CARBOXYLASE LARGE CHAIN"/>
    <property type="match status" value="1"/>
</dbReference>
<evidence type="ECO:0000259" key="5">
    <source>
        <dbReference type="Pfam" id="PF00016"/>
    </source>
</evidence>
<dbReference type="Gene3D" id="3.30.70.150">
    <property type="entry name" value="RuBisCO large subunit, N-terminal domain"/>
    <property type="match status" value="1"/>
</dbReference>
<comment type="cofactor">
    <cofactor evidence="1">
        <name>Mg(2+)</name>
        <dbReference type="ChEBI" id="CHEBI:18420"/>
    </cofactor>
</comment>
<evidence type="ECO:0000313" key="7">
    <source>
        <dbReference type="EMBL" id="AWB25371.1"/>
    </source>
</evidence>
<comment type="similarity">
    <text evidence="4">Belongs to the RuBisCO large chain family.</text>
</comment>
<dbReference type="CDD" id="cd08207">
    <property type="entry name" value="RLP_NonPhot"/>
    <property type="match status" value="1"/>
</dbReference>
<dbReference type="SFLD" id="SFLDG00301">
    <property type="entry name" value="RuBisCO-like_proteins"/>
    <property type="match status" value="1"/>
</dbReference>
<proteinExistence type="inferred from homology"/>
<dbReference type="InterPro" id="IPR036422">
    <property type="entry name" value="RuBisCO_lsu_N_sf"/>
</dbReference>
<dbReference type="SUPFAM" id="SSF51649">
    <property type="entry name" value="RuBisCo, C-terminal domain"/>
    <property type="match status" value="1"/>
</dbReference>
<organism evidence="7 8">
    <name type="scientific">Methylobacterium currus</name>
    <dbReference type="NCBI Taxonomy" id="2051553"/>
    <lineage>
        <taxon>Bacteria</taxon>
        <taxon>Pseudomonadati</taxon>
        <taxon>Pseudomonadota</taxon>
        <taxon>Alphaproteobacteria</taxon>
        <taxon>Hyphomicrobiales</taxon>
        <taxon>Methylobacteriaceae</taxon>
        <taxon>Methylobacterium</taxon>
    </lineage>
</organism>
<feature type="domain" description="Ribulose bisphosphate carboxylase large subunit C-terminal" evidence="5">
    <location>
        <begin position="144"/>
        <end position="421"/>
    </location>
</feature>